<organism evidence="1 2">
    <name type="scientific">Actinotalea soli</name>
    <dbReference type="NCBI Taxonomy" id="2819234"/>
    <lineage>
        <taxon>Bacteria</taxon>
        <taxon>Bacillati</taxon>
        <taxon>Actinomycetota</taxon>
        <taxon>Actinomycetes</taxon>
        <taxon>Micrococcales</taxon>
        <taxon>Cellulomonadaceae</taxon>
        <taxon>Actinotalea</taxon>
    </lineage>
</organism>
<dbReference type="AlphaFoldDB" id="A0A939LRG2"/>
<dbReference type="Proteomes" id="UP000664209">
    <property type="component" value="Unassembled WGS sequence"/>
</dbReference>
<sequence length="333" mass="34530">MWQHLFADAVTTIQEGFPEAYSGSAIEDSGVWVSFAGKAPQGALDVLTKLPADVEVRQDAGWTEVDIRAMGEEIHHSTRALEGVADVSTSIDTNLGRIAVVTEVEAGTPAAAVRTESLAVASSVEDHRADTARSDLEGIAVEVTAVKADAGGFDALYGGAKLTTSSGGYCTAGFSVGSASYSQGLMTAAHCSNSLSYGSKALTYRGGSSTRDVQWHSGGGTTAAKFYVGTTTLKTITSYHNPTSGTTVCKYGRKTGGSCDRVSTLNQCRGQYCGLTSVLLRQAAPGDSGGPWYYGNAGYGIHSGYITLSGARRDVFTPLRSAASTLGVTVKTS</sequence>
<evidence type="ECO:0008006" key="3">
    <source>
        <dbReference type="Google" id="ProtNLM"/>
    </source>
</evidence>
<comment type="caution">
    <text evidence="1">The sequence shown here is derived from an EMBL/GenBank/DDBJ whole genome shotgun (WGS) entry which is preliminary data.</text>
</comment>
<dbReference type="Gene3D" id="2.40.10.10">
    <property type="entry name" value="Trypsin-like serine proteases"/>
    <property type="match status" value="2"/>
</dbReference>
<evidence type="ECO:0000313" key="2">
    <source>
        <dbReference type="Proteomes" id="UP000664209"/>
    </source>
</evidence>
<dbReference type="InterPro" id="IPR009003">
    <property type="entry name" value="Peptidase_S1_PA"/>
</dbReference>
<dbReference type="SUPFAM" id="SSF50494">
    <property type="entry name" value="Trypsin-like serine proteases"/>
    <property type="match status" value="1"/>
</dbReference>
<reference evidence="1" key="1">
    <citation type="submission" date="2021-03" db="EMBL/GenBank/DDBJ databases">
        <title>Actinotalea soli sp. nov., isolated from soil.</title>
        <authorList>
            <person name="Ping W."/>
            <person name="Zhang J."/>
        </authorList>
    </citation>
    <scope>NUCLEOTIDE SEQUENCE</scope>
    <source>
        <strain evidence="1">BY-33</strain>
    </source>
</reference>
<dbReference type="RefSeq" id="WP_208056862.1">
    <property type="nucleotide sequence ID" value="NZ_JAGEMK010000010.1"/>
</dbReference>
<proteinExistence type="predicted"/>
<keyword evidence="2" id="KW-1185">Reference proteome</keyword>
<name>A0A939LRG2_9CELL</name>
<evidence type="ECO:0000313" key="1">
    <source>
        <dbReference type="EMBL" id="MBO1753186.1"/>
    </source>
</evidence>
<accession>A0A939LRG2</accession>
<dbReference type="EMBL" id="JAGEMK010000010">
    <property type="protein sequence ID" value="MBO1753186.1"/>
    <property type="molecule type" value="Genomic_DNA"/>
</dbReference>
<protein>
    <recommendedName>
        <fullName evidence="3">S1 family peptidase</fullName>
    </recommendedName>
</protein>
<dbReference type="CDD" id="cd21112">
    <property type="entry name" value="alphaLP-like"/>
    <property type="match status" value="1"/>
</dbReference>
<gene>
    <name evidence="1" type="ORF">J4G33_15370</name>
</gene>
<dbReference type="InterPro" id="IPR043504">
    <property type="entry name" value="Peptidase_S1_PA_chymotrypsin"/>
</dbReference>